<keyword evidence="3" id="KW-1185">Reference proteome</keyword>
<dbReference type="EnsemblProtists" id="EKX48196">
    <property type="protein sequence ID" value="EKX48196"/>
    <property type="gene ID" value="GUITHDRAFT_136738"/>
</dbReference>
<name>L1JI66_GUITC</name>
<reference evidence="3" key="2">
    <citation type="submission" date="2012-11" db="EMBL/GenBank/DDBJ databases">
        <authorList>
            <person name="Kuo A."/>
            <person name="Curtis B.A."/>
            <person name="Tanifuji G."/>
            <person name="Burki F."/>
            <person name="Gruber A."/>
            <person name="Irimia M."/>
            <person name="Maruyama S."/>
            <person name="Arias M.C."/>
            <person name="Ball S.G."/>
            <person name="Gile G.H."/>
            <person name="Hirakawa Y."/>
            <person name="Hopkins J.F."/>
            <person name="Rensing S.A."/>
            <person name="Schmutz J."/>
            <person name="Symeonidi A."/>
            <person name="Elias M."/>
            <person name="Eveleigh R.J."/>
            <person name="Herman E.K."/>
            <person name="Klute M.J."/>
            <person name="Nakayama T."/>
            <person name="Obornik M."/>
            <person name="Reyes-Prieto A."/>
            <person name="Armbrust E.V."/>
            <person name="Aves S.J."/>
            <person name="Beiko R.G."/>
            <person name="Coutinho P."/>
            <person name="Dacks J.B."/>
            <person name="Durnford D.G."/>
            <person name="Fast N.M."/>
            <person name="Green B.R."/>
            <person name="Grisdale C."/>
            <person name="Hempe F."/>
            <person name="Henrissat B."/>
            <person name="Hoppner M.P."/>
            <person name="Ishida K.-I."/>
            <person name="Kim E."/>
            <person name="Koreny L."/>
            <person name="Kroth P.G."/>
            <person name="Liu Y."/>
            <person name="Malik S.-B."/>
            <person name="Maier U.G."/>
            <person name="McRose D."/>
            <person name="Mock T."/>
            <person name="Neilson J.A."/>
            <person name="Onodera N.T."/>
            <person name="Poole A.M."/>
            <person name="Pritham E.J."/>
            <person name="Richards T.A."/>
            <person name="Rocap G."/>
            <person name="Roy S.W."/>
            <person name="Sarai C."/>
            <person name="Schaack S."/>
            <person name="Shirato S."/>
            <person name="Slamovits C.H."/>
            <person name="Spencer D.F."/>
            <person name="Suzuki S."/>
            <person name="Worden A.Z."/>
            <person name="Zauner S."/>
            <person name="Barry K."/>
            <person name="Bell C."/>
            <person name="Bharti A.K."/>
            <person name="Crow J.A."/>
            <person name="Grimwood J."/>
            <person name="Kramer R."/>
            <person name="Lindquist E."/>
            <person name="Lucas S."/>
            <person name="Salamov A."/>
            <person name="McFadden G.I."/>
            <person name="Lane C.E."/>
            <person name="Keeling P.J."/>
            <person name="Gray M.W."/>
            <person name="Grigoriev I.V."/>
            <person name="Archibald J.M."/>
        </authorList>
    </citation>
    <scope>NUCLEOTIDE SEQUENCE</scope>
    <source>
        <strain evidence="3">CCMP2712</strain>
    </source>
</reference>
<evidence type="ECO:0000313" key="3">
    <source>
        <dbReference type="Proteomes" id="UP000011087"/>
    </source>
</evidence>
<dbReference type="AlphaFoldDB" id="L1JI66"/>
<reference evidence="1 3" key="1">
    <citation type="journal article" date="2012" name="Nature">
        <title>Algal genomes reveal evolutionary mosaicism and the fate of nucleomorphs.</title>
        <authorList>
            <consortium name="DOE Joint Genome Institute"/>
            <person name="Curtis B.A."/>
            <person name="Tanifuji G."/>
            <person name="Burki F."/>
            <person name="Gruber A."/>
            <person name="Irimia M."/>
            <person name="Maruyama S."/>
            <person name="Arias M.C."/>
            <person name="Ball S.G."/>
            <person name="Gile G.H."/>
            <person name="Hirakawa Y."/>
            <person name="Hopkins J.F."/>
            <person name="Kuo A."/>
            <person name="Rensing S.A."/>
            <person name="Schmutz J."/>
            <person name="Symeonidi A."/>
            <person name="Elias M."/>
            <person name="Eveleigh R.J."/>
            <person name="Herman E.K."/>
            <person name="Klute M.J."/>
            <person name="Nakayama T."/>
            <person name="Obornik M."/>
            <person name="Reyes-Prieto A."/>
            <person name="Armbrust E.V."/>
            <person name="Aves S.J."/>
            <person name="Beiko R.G."/>
            <person name="Coutinho P."/>
            <person name="Dacks J.B."/>
            <person name="Durnford D.G."/>
            <person name="Fast N.M."/>
            <person name="Green B.R."/>
            <person name="Grisdale C.J."/>
            <person name="Hempel F."/>
            <person name="Henrissat B."/>
            <person name="Hoppner M.P."/>
            <person name="Ishida K."/>
            <person name="Kim E."/>
            <person name="Koreny L."/>
            <person name="Kroth P.G."/>
            <person name="Liu Y."/>
            <person name="Malik S.B."/>
            <person name="Maier U.G."/>
            <person name="McRose D."/>
            <person name="Mock T."/>
            <person name="Neilson J.A."/>
            <person name="Onodera N.T."/>
            <person name="Poole A.M."/>
            <person name="Pritham E.J."/>
            <person name="Richards T.A."/>
            <person name="Rocap G."/>
            <person name="Roy S.W."/>
            <person name="Sarai C."/>
            <person name="Schaack S."/>
            <person name="Shirato S."/>
            <person name="Slamovits C.H."/>
            <person name="Spencer D.F."/>
            <person name="Suzuki S."/>
            <person name="Worden A.Z."/>
            <person name="Zauner S."/>
            <person name="Barry K."/>
            <person name="Bell C."/>
            <person name="Bharti A.K."/>
            <person name="Crow J.A."/>
            <person name="Grimwood J."/>
            <person name="Kramer R."/>
            <person name="Lindquist E."/>
            <person name="Lucas S."/>
            <person name="Salamov A."/>
            <person name="McFadden G.I."/>
            <person name="Lane C.E."/>
            <person name="Keeling P.J."/>
            <person name="Gray M.W."/>
            <person name="Grigoriev I.V."/>
            <person name="Archibald J.M."/>
        </authorList>
    </citation>
    <scope>NUCLEOTIDE SEQUENCE</scope>
    <source>
        <strain evidence="1 3">CCMP2712</strain>
    </source>
</reference>
<dbReference type="SUPFAM" id="SSF48371">
    <property type="entry name" value="ARM repeat"/>
    <property type="match status" value="1"/>
</dbReference>
<dbReference type="PaxDb" id="55529-EKX48196"/>
<sequence>MTADETRTSFKQLAQVFPRSKTIQCYGAGILWKVSLFSQEWKDKIVSLDGIRIVCECLKFNIQCHKCCQHCCWLLSSLAYKNYSRCEVIAQCNAIELITDMLKLHSKHVYVLEAGFSVLNNLSLKRELTGSDSNEMMIANEESQRRMQIDSLGGVQLLADALQIHKNKKFVVRKAVSALSYLCIGEEEIFEKLIERGSLKDIFCVLETHTKDKKVSRNCLALLGHILNNPKLLLQVLRGYSQNPAVLTYFYEMIARNLETDKFDEDWRNQFGQLILENIEMVLSHTR</sequence>
<dbReference type="InterPro" id="IPR011989">
    <property type="entry name" value="ARM-like"/>
</dbReference>
<dbReference type="InterPro" id="IPR000225">
    <property type="entry name" value="Armadillo"/>
</dbReference>
<dbReference type="InterPro" id="IPR016024">
    <property type="entry name" value="ARM-type_fold"/>
</dbReference>
<organism evidence="1">
    <name type="scientific">Guillardia theta (strain CCMP2712)</name>
    <name type="common">Cryptophyte</name>
    <dbReference type="NCBI Taxonomy" id="905079"/>
    <lineage>
        <taxon>Eukaryota</taxon>
        <taxon>Cryptophyceae</taxon>
        <taxon>Pyrenomonadales</taxon>
        <taxon>Geminigeraceae</taxon>
        <taxon>Guillardia</taxon>
    </lineage>
</organism>
<reference evidence="2" key="3">
    <citation type="submission" date="2015-06" db="UniProtKB">
        <authorList>
            <consortium name="EnsemblProtists"/>
        </authorList>
    </citation>
    <scope>IDENTIFICATION</scope>
</reference>
<evidence type="ECO:0008006" key="4">
    <source>
        <dbReference type="Google" id="ProtNLM"/>
    </source>
</evidence>
<evidence type="ECO:0000313" key="1">
    <source>
        <dbReference type="EMBL" id="EKX48196.1"/>
    </source>
</evidence>
<dbReference type="EMBL" id="JH992986">
    <property type="protein sequence ID" value="EKX48196.1"/>
    <property type="molecule type" value="Genomic_DNA"/>
</dbReference>
<dbReference type="KEGG" id="gtt:GUITHDRAFT_136738"/>
<dbReference type="GeneID" id="17305103"/>
<accession>L1JI66</accession>
<dbReference type="RefSeq" id="XP_005835176.1">
    <property type="nucleotide sequence ID" value="XM_005835119.1"/>
</dbReference>
<evidence type="ECO:0000313" key="2">
    <source>
        <dbReference type="EnsemblProtists" id="EKX48196"/>
    </source>
</evidence>
<proteinExistence type="predicted"/>
<dbReference type="Proteomes" id="UP000011087">
    <property type="component" value="Unassembled WGS sequence"/>
</dbReference>
<dbReference type="SMART" id="SM00185">
    <property type="entry name" value="ARM"/>
    <property type="match status" value="3"/>
</dbReference>
<dbReference type="HOGENOM" id="CLU_971288_0_0_1"/>
<gene>
    <name evidence="1" type="ORF">GUITHDRAFT_136738</name>
</gene>
<protein>
    <recommendedName>
        <fullName evidence="4">Armadillo repeat-containing domain-containing protein</fullName>
    </recommendedName>
</protein>
<dbReference type="Gene3D" id="1.25.10.10">
    <property type="entry name" value="Leucine-rich Repeat Variant"/>
    <property type="match status" value="2"/>
</dbReference>